<dbReference type="STRING" id="545619.SAMN04489860_0164"/>
<evidence type="ECO:0000313" key="2">
    <source>
        <dbReference type="EMBL" id="SDR82936.1"/>
    </source>
</evidence>
<dbReference type="EMBL" id="LT629776">
    <property type="protein sequence ID" value="SDR82936.1"/>
    <property type="molecule type" value="Genomic_DNA"/>
</dbReference>
<dbReference type="InterPro" id="IPR006016">
    <property type="entry name" value="UspA"/>
</dbReference>
<dbReference type="AlphaFoldDB" id="A0A1H1M869"/>
<dbReference type="eggNOG" id="COG0589">
    <property type="taxonomic scope" value="Bacteria"/>
</dbReference>
<dbReference type="Proteomes" id="UP000185663">
    <property type="component" value="Chromosome I"/>
</dbReference>
<protein>
    <submittedName>
        <fullName evidence="2">Universal stress protein family protein</fullName>
    </submittedName>
</protein>
<sequence>MTTTPAPGSPGDGPVVVGVHPGLSEDVARRAGQLAARLGVDLVAVWVDPAQALVHEGGRTEVVPIDPDGAADTASAVASLRQELSDELTPLAVPWTLETTAGDVADRLAAVAERLDATLIVVGTHRAGLGRWAETVVGHALGGRLSHSQHRPVVVLPNLHHDKRAESP</sequence>
<gene>
    <name evidence="2" type="ORF">SAMN04489860_0164</name>
</gene>
<accession>A0A1H1M869</accession>
<feature type="domain" description="UspA" evidence="1">
    <location>
        <begin position="15"/>
        <end position="132"/>
    </location>
</feature>
<dbReference type="SUPFAM" id="SSF52402">
    <property type="entry name" value="Adenine nucleotide alpha hydrolases-like"/>
    <property type="match status" value="1"/>
</dbReference>
<keyword evidence="3" id="KW-1185">Reference proteome</keyword>
<reference evidence="2 3" key="1">
    <citation type="submission" date="2016-10" db="EMBL/GenBank/DDBJ databases">
        <authorList>
            <person name="de Groot N.N."/>
        </authorList>
    </citation>
    <scope>NUCLEOTIDE SEQUENCE [LARGE SCALE GENOMIC DNA]</scope>
    <source>
        <strain evidence="2 3">DSM 22126</strain>
    </source>
</reference>
<dbReference type="OrthoDB" id="3213322at2"/>
<dbReference type="Pfam" id="PF00582">
    <property type="entry name" value="Usp"/>
    <property type="match status" value="1"/>
</dbReference>
<proteinExistence type="predicted"/>
<evidence type="ECO:0000313" key="3">
    <source>
        <dbReference type="Proteomes" id="UP000185663"/>
    </source>
</evidence>
<evidence type="ECO:0000259" key="1">
    <source>
        <dbReference type="Pfam" id="PF00582"/>
    </source>
</evidence>
<dbReference type="InterPro" id="IPR014729">
    <property type="entry name" value="Rossmann-like_a/b/a_fold"/>
</dbReference>
<dbReference type="RefSeq" id="WP_083371216.1">
    <property type="nucleotide sequence ID" value="NZ_LT629776.1"/>
</dbReference>
<name>A0A1H1M869_9CELL</name>
<dbReference type="Gene3D" id="3.40.50.620">
    <property type="entry name" value="HUPs"/>
    <property type="match status" value="1"/>
</dbReference>
<organism evidence="2 3">
    <name type="scientific">Paraoerskovia marina</name>
    <dbReference type="NCBI Taxonomy" id="545619"/>
    <lineage>
        <taxon>Bacteria</taxon>
        <taxon>Bacillati</taxon>
        <taxon>Actinomycetota</taxon>
        <taxon>Actinomycetes</taxon>
        <taxon>Micrococcales</taxon>
        <taxon>Cellulomonadaceae</taxon>
        <taxon>Paraoerskovia</taxon>
    </lineage>
</organism>